<proteinExistence type="inferred from homology"/>
<dbReference type="GO" id="GO:0000703">
    <property type="term" value="F:oxidized pyrimidine nucleobase lesion DNA N-glycosylase activity"/>
    <property type="evidence" value="ECO:0000318"/>
    <property type="project" value="GO_Central"/>
</dbReference>
<organism evidence="10 11">
    <name type="scientific">Nematostella vectensis</name>
    <name type="common">Starlet sea anemone</name>
    <dbReference type="NCBI Taxonomy" id="45351"/>
    <lineage>
        <taxon>Eukaryota</taxon>
        <taxon>Metazoa</taxon>
        <taxon>Cnidaria</taxon>
        <taxon>Anthozoa</taxon>
        <taxon>Hexacorallia</taxon>
        <taxon>Actiniaria</taxon>
        <taxon>Edwardsiidae</taxon>
        <taxon>Nematostella</taxon>
    </lineage>
</organism>
<dbReference type="OrthoDB" id="408702at2759"/>
<keyword evidence="3" id="KW-0227">DNA damage</keyword>
<dbReference type="FunFam" id="3.40.470.10:FF:000005">
    <property type="entry name" value="Single-strand selective monofunctional uracil DNA glycosylase"/>
    <property type="match status" value="1"/>
</dbReference>
<keyword evidence="4" id="KW-0378">Hydrolase</keyword>
<feature type="domain" description="Uracil-DNA glycosylase-like" evidence="9">
    <location>
        <begin position="80"/>
        <end position="250"/>
    </location>
</feature>
<dbReference type="GO" id="GO:0006284">
    <property type="term" value="P:base-excision repair"/>
    <property type="evidence" value="ECO:0007669"/>
    <property type="project" value="InterPro"/>
</dbReference>
<keyword evidence="7" id="KW-0539">Nucleus</keyword>
<dbReference type="AlphaFoldDB" id="A7RG31"/>
<dbReference type="GO" id="GO:0004844">
    <property type="term" value="F:uracil DNA N-glycosylase activity"/>
    <property type="evidence" value="ECO:0000318"/>
    <property type="project" value="GO_Central"/>
</dbReference>
<feature type="region of interest" description="Disordered" evidence="8">
    <location>
        <begin position="1"/>
        <end position="24"/>
    </location>
</feature>
<evidence type="ECO:0000256" key="5">
    <source>
        <dbReference type="ARBA" id="ARBA00023125"/>
    </source>
</evidence>
<evidence type="ECO:0000256" key="4">
    <source>
        <dbReference type="ARBA" id="ARBA00022801"/>
    </source>
</evidence>
<comment type="subcellular location">
    <subcellularLocation>
        <location evidence="1">Nucleus</location>
    </subcellularLocation>
</comment>
<keyword evidence="5" id="KW-0238">DNA-binding</keyword>
<dbReference type="Proteomes" id="UP000001593">
    <property type="component" value="Unassembled WGS sequence"/>
</dbReference>
<dbReference type="SUPFAM" id="SSF52141">
    <property type="entry name" value="Uracil-DNA glycosylase-like"/>
    <property type="match status" value="1"/>
</dbReference>
<dbReference type="STRING" id="45351.A7RG31"/>
<dbReference type="InterPro" id="IPR005122">
    <property type="entry name" value="Uracil-DNA_glycosylase-like"/>
</dbReference>
<reference evidence="10 11" key="1">
    <citation type="journal article" date="2007" name="Science">
        <title>Sea anemone genome reveals ancestral eumetazoan gene repertoire and genomic organization.</title>
        <authorList>
            <person name="Putnam N.H."/>
            <person name="Srivastava M."/>
            <person name="Hellsten U."/>
            <person name="Dirks B."/>
            <person name="Chapman J."/>
            <person name="Salamov A."/>
            <person name="Terry A."/>
            <person name="Shapiro H."/>
            <person name="Lindquist E."/>
            <person name="Kapitonov V.V."/>
            <person name="Jurka J."/>
            <person name="Genikhovich G."/>
            <person name="Grigoriev I.V."/>
            <person name="Lucas S.M."/>
            <person name="Steele R.E."/>
            <person name="Finnerty J.R."/>
            <person name="Technau U."/>
            <person name="Martindale M.Q."/>
            <person name="Rokhsar D.S."/>
        </authorList>
    </citation>
    <scope>NUCLEOTIDE SEQUENCE [LARGE SCALE GENOMIC DNA]</scope>
    <source>
        <strain evidence="11">CH2 X CH6</strain>
    </source>
</reference>
<gene>
    <name evidence="10" type="ORF">NEMVEDRAFT_v1g158158</name>
</gene>
<dbReference type="Gene3D" id="3.40.470.10">
    <property type="entry name" value="Uracil-DNA glycosylase-like domain"/>
    <property type="match status" value="1"/>
</dbReference>
<dbReference type="CDD" id="cd19374">
    <property type="entry name" value="UDG-F3_SMUG1-like"/>
    <property type="match status" value="1"/>
</dbReference>
<evidence type="ECO:0000256" key="8">
    <source>
        <dbReference type="SAM" id="MobiDB-lite"/>
    </source>
</evidence>
<evidence type="ECO:0000256" key="2">
    <source>
        <dbReference type="ARBA" id="ARBA00007889"/>
    </source>
</evidence>
<protein>
    <recommendedName>
        <fullName evidence="9">Uracil-DNA glycosylase-like domain-containing protein</fullName>
    </recommendedName>
</protein>
<evidence type="ECO:0000256" key="1">
    <source>
        <dbReference type="ARBA" id="ARBA00004123"/>
    </source>
</evidence>
<evidence type="ECO:0000313" key="11">
    <source>
        <dbReference type="Proteomes" id="UP000001593"/>
    </source>
</evidence>
<dbReference type="PANTHER" id="PTHR13235:SF2">
    <property type="entry name" value="SINGLE-STRAND SELECTIVE MONOFUNCTIONAL URACIL DNA GLYCOSYLASE"/>
    <property type="match status" value="1"/>
</dbReference>
<keyword evidence="6" id="KW-0234">DNA repair</keyword>
<evidence type="ECO:0000313" key="10">
    <source>
        <dbReference type="EMBL" id="EDO49461.1"/>
    </source>
</evidence>
<keyword evidence="11" id="KW-1185">Reference proteome</keyword>
<dbReference type="KEGG" id="nve:5521622"/>
<dbReference type="HOGENOM" id="CLU_071760_2_0_1"/>
<evidence type="ECO:0000256" key="7">
    <source>
        <dbReference type="ARBA" id="ARBA00023242"/>
    </source>
</evidence>
<dbReference type="OMA" id="VANYCPL"/>
<dbReference type="InterPro" id="IPR039134">
    <property type="entry name" value="SMUG1"/>
</dbReference>
<accession>A7RG31</accession>
<dbReference type="InterPro" id="IPR036895">
    <property type="entry name" value="Uracil-DNA_glycosylase-like_sf"/>
</dbReference>
<dbReference type="EMBL" id="DS469509">
    <property type="protein sequence ID" value="EDO49461.1"/>
    <property type="molecule type" value="Genomic_DNA"/>
</dbReference>
<sequence>MADSGCLVSESSEKLSNSPSLKRSKQLKAHKSQRIAKDVFDIETTVCRAMCMIDFGFPVCYIYNPIEYASETHINFLDKYCTSTKKVLFLGMNPGPFGMAQNGVPFGDTSFVKDWLEIDGEVRKPLKEHPKRPILGLDCKRSEVSGSRLWGLIKQLCKTPEVFFSSCFIHNYCPLVFMNESGKNITPPNLPVEQRKQLYNICDQALIEMVELLGTDTVVGIGKFAEGRCRSVLKDSSIRVYPLMHPSPASPIANAGWSEIAMRQLQEAGLMQVLIVD</sequence>
<dbReference type="GO" id="GO:0003677">
    <property type="term" value="F:DNA binding"/>
    <property type="evidence" value="ECO:0007669"/>
    <property type="project" value="UniProtKB-KW"/>
</dbReference>
<dbReference type="PANTHER" id="PTHR13235">
    <property type="entry name" value="SINGLE-STRAND SELECTIVE MONOFUNCTIONAL URACIL DNA GLYCOSYLASE"/>
    <property type="match status" value="1"/>
</dbReference>
<evidence type="ECO:0000259" key="9">
    <source>
        <dbReference type="Pfam" id="PF03167"/>
    </source>
</evidence>
<dbReference type="eggNOG" id="ENOG502QT20">
    <property type="taxonomic scope" value="Eukaryota"/>
</dbReference>
<dbReference type="GO" id="GO:0017065">
    <property type="term" value="F:single-strand selective uracil DNA N-glycosylase activity"/>
    <property type="evidence" value="ECO:0007669"/>
    <property type="project" value="InterPro"/>
</dbReference>
<comment type="similarity">
    <text evidence="2">Belongs to the uracil-DNA glycosylase (UDG) superfamily. SMUG1 family.</text>
</comment>
<dbReference type="GO" id="GO:0005634">
    <property type="term" value="C:nucleus"/>
    <property type="evidence" value="ECO:0007669"/>
    <property type="project" value="UniProtKB-SubCell"/>
</dbReference>
<evidence type="ECO:0000256" key="3">
    <source>
        <dbReference type="ARBA" id="ARBA00022763"/>
    </source>
</evidence>
<name>A7RG31_NEMVE</name>
<dbReference type="PhylomeDB" id="A7RG31"/>
<dbReference type="Pfam" id="PF03167">
    <property type="entry name" value="UDG"/>
    <property type="match status" value="1"/>
</dbReference>
<dbReference type="InParanoid" id="A7RG31"/>
<evidence type="ECO:0000256" key="6">
    <source>
        <dbReference type="ARBA" id="ARBA00023204"/>
    </source>
</evidence>